<gene>
    <name evidence="1" type="ORF">L3Q82_001274</name>
</gene>
<organism evidence="1 2">
    <name type="scientific">Scortum barcoo</name>
    <name type="common">barcoo grunter</name>
    <dbReference type="NCBI Taxonomy" id="214431"/>
    <lineage>
        <taxon>Eukaryota</taxon>
        <taxon>Metazoa</taxon>
        <taxon>Chordata</taxon>
        <taxon>Craniata</taxon>
        <taxon>Vertebrata</taxon>
        <taxon>Euteleostomi</taxon>
        <taxon>Actinopterygii</taxon>
        <taxon>Neopterygii</taxon>
        <taxon>Teleostei</taxon>
        <taxon>Neoteleostei</taxon>
        <taxon>Acanthomorphata</taxon>
        <taxon>Eupercaria</taxon>
        <taxon>Centrarchiformes</taxon>
        <taxon>Terapontoidei</taxon>
        <taxon>Terapontidae</taxon>
        <taxon>Scortum</taxon>
    </lineage>
</organism>
<evidence type="ECO:0000313" key="1">
    <source>
        <dbReference type="EMBL" id="KAI3363642.1"/>
    </source>
</evidence>
<accession>A0ACB8W6L2</accession>
<dbReference type="Proteomes" id="UP000831701">
    <property type="component" value="Chromosome 13"/>
</dbReference>
<keyword evidence="2" id="KW-1185">Reference proteome</keyword>
<name>A0ACB8W6L2_9TELE</name>
<evidence type="ECO:0000313" key="2">
    <source>
        <dbReference type="Proteomes" id="UP000831701"/>
    </source>
</evidence>
<dbReference type="EMBL" id="CM041543">
    <property type="protein sequence ID" value="KAI3363642.1"/>
    <property type="molecule type" value="Genomic_DNA"/>
</dbReference>
<protein>
    <submittedName>
        <fullName evidence="1">Uncharacterized protein</fullName>
    </submittedName>
</protein>
<comment type="caution">
    <text evidence="1">The sequence shown here is derived from an EMBL/GenBank/DDBJ whole genome shotgun (WGS) entry which is preliminary data.</text>
</comment>
<proteinExistence type="predicted"/>
<reference evidence="1" key="1">
    <citation type="submission" date="2022-04" db="EMBL/GenBank/DDBJ databases">
        <title>Jade perch genome.</title>
        <authorList>
            <person name="Chao B."/>
        </authorList>
    </citation>
    <scope>NUCLEOTIDE SEQUENCE</scope>
    <source>
        <strain evidence="1">CB-2022</strain>
    </source>
</reference>
<sequence length="542" mass="60714">MLLWEEMENKAMYLSTYEERENGSMYEEAYDGRNLSKLNLCDEDSSKRRRKQDQCCSHLNSLSAIKYAIVSLYILVLLTIFGLCLAVSRSQVSSQRQEVLMENVTRMSERSRLLQQTLGESTQADLLENIWKLENLFQNHSDWLQRLEILIKGLEVELRSIQAHSLQSEGYLVQLDDRLSSLSSSTSRNLSGLISEVSRASTWLHDQDTLFRETSGQVSKLTEKLDEVNWTIQISNITEDTSSLWVTHVHTEAQLRNEMEILNTITEDLRLKDWEHSLALKNLTILEGPPGPKGEKGDTGPLGPAGAPGLTGLRDNSTKNHSTTPHPDRIGTSVTIFYINCKGLQGKKASRAFGESKGLLGAPVFREKKETLDPLVPEHSLRVAWPSDKYKPIHPSIFIRFGPGPGRGEQQQSEQRCPDLPHPRHFLQLFRGDDPEAFPGQPRDIVSPACPGSSPRPPPGGTRLEHLPREASRGIRKCQMPKPPQLTPLDARSSGYSELLPNDRASHPISKGAPSHPMRRKLICISAACIRDLVLSVITQSS</sequence>